<dbReference type="PATRIC" id="fig|1403949.3.peg.13"/>
<accession>W1V905</accession>
<proteinExistence type="predicted"/>
<sequence length="260" mass="30238">MDRGINMIYFKSKKSLDTFLMVFILGAVKAYRRNYIDLTILEYYIFSMLIRLMCRKAHLSDKLLNIIGDGMSLEDVDEWMARRIPIPPLNDMLDDIECSSWIALIERELEGNTLSEALKISTHDEKKFGIYFFTDYVEEIFWALFLLGLYEVLQKPEFISESILSCIKQTYLSEIYTCERIQNEDFQACISNLQEIVDTNISGQLSKELITMKAKLASLQVLLPFYDVSFDKLKTDIDLKATRGMFWQIKVSGKFIDLGL</sequence>
<gene>
    <name evidence="1" type="ORF">Q619_VDC00005G0009</name>
</gene>
<evidence type="ECO:0008006" key="3">
    <source>
        <dbReference type="Google" id="ProtNLM"/>
    </source>
</evidence>
<name>W1V905_9FIRM</name>
<comment type="caution">
    <text evidence="1">The sequence shown here is derived from an EMBL/GenBank/DDBJ whole genome shotgun (WGS) entry which is preliminary data.</text>
</comment>
<reference evidence="1 2" key="1">
    <citation type="submission" date="2013-12" db="EMBL/GenBank/DDBJ databases">
        <title>A Varibaculum cambriense genome reconstructed from a premature infant gut community with otherwise low bacterial novelty that shifts toward anaerobic metabolism during the third week of life.</title>
        <authorList>
            <person name="Brown C.T."/>
            <person name="Sharon I."/>
            <person name="Thomas B.C."/>
            <person name="Castelle C.J."/>
            <person name="Morowitz M.J."/>
            <person name="Banfield J.F."/>
        </authorList>
    </citation>
    <scope>NUCLEOTIDE SEQUENCE [LARGE SCALE GENOMIC DNA]</scope>
    <source>
        <strain evidence="2">DORA_11</strain>
    </source>
</reference>
<dbReference type="Proteomes" id="UP000018855">
    <property type="component" value="Unassembled WGS sequence"/>
</dbReference>
<protein>
    <recommendedName>
        <fullName evidence="3">DUF3969 family protein</fullName>
    </recommendedName>
</protein>
<organism evidence="1 2">
    <name type="scientific">Veillonella dispar DORA_11</name>
    <dbReference type="NCBI Taxonomy" id="1403949"/>
    <lineage>
        <taxon>Bacteria</taxon>
        <taxon>Bacillati</taxon>
        <taxon>Bacillota</taxon>
        <taxon>Negativicutes</taxon>
        <taxon>Veillonellales</taxon>
        <taxon>Veillonellaceae</taxon>
        <taxon>Veillonella</taxon>
    </lineage>
</organism>
<dbReference type="EMBL" id="AZMJ01000005">
    <property type="protein sequence ID" value="ETJ02503.1"/>
    <property type="molecule type" value="Genomic_DNA"/>
</dbReference>
<dbReference type="AlphaFoldDB" id="W1V905"/>
<evidence type="ECO:0000313" key="1">
    <source>
        <dbReference type="EMBL" id="ETJ02503.1"/>
    </source>
</evidence>
<evidence type="ECO:0000313" key="2">
    <source>
        <dbReference type="Proteomes" id="UP000018855"/>
    </source>
</evidence>